<dbReference type="Proteomes" id="UP000319663">
    <property type="component" value="Unassembled WGS sequence"/>
</dbReference>
<feature type="region of interest" description="Disordered" evidence="1">
    <location>
        <begin position="260"/>
        <end position="487"/>
    </location>
</feature>
<feature type="compositionally biased region" description="Basic and acidic residues" evidence="1">
    <location>
        <begin position="341"/>
        <end position="350"/>
    </location>
</feature>
<dbReference type="EMBL" id="VIFY01000238">
    <property type="protein sequence ID" value="TQB68213.1"/>
    <property type="molecule type" value="Genomic_DNA"/>
</dbReference>
<dbReference type="InterPro" id="IPR018608">
    <property type="entry name" value="Gti1/Pac2"/>
</dbReference>
<keyword evidence="3" id="KW-1185">Reference proteome</keyword>
<evidence type="ECO:0000256" key="1">
    <source>
        <dbReference type="SAM" id="MobiDB-lite"/>
    </source>
</evidence>
<gene>
    <name evidence="2" type="ORF">MPDQ_003773</name>
</gene>
<evidence type="ECO:0000313" key="3">
    <source>
        <dbReference type="Proteomes" id="UP000319663"/>
    </source>
</evidence>
<accession>A0A507QK86</accession>
<feature type="compositionally biased region" description="Pro residues" evidence="1">
    <location>
        <begin position="432"/>
        <end position="441"/>
    </location>
</feature>
<reference evidence="2 3" key="1">
    <citation type="submission" date="2019-06" db="EMBL/GenBank/DDBJ databases">
        <title>Wine fermentation using esterase from Monascus purpureus.</title>
        <authorList>
            <person name="Geng C."/>
            <person name="Zhang Y."/>
        </authorList>
    </citation>
    <scope>NUCLEOTIDE SEQUENCE [LARGE SCALE GENOMIC DNA]</scope>
    <source>
        <strain evidence="2">HQ1</strain>
    </source>
</reference>
<evidence type="ECO:0000313" key="2">
    <source>
        <dbReference type="EMBL" id="TQB68213.1"/>
    </source>
</evidence>
<dbReference type="OrthoDB" id="5572844at2759"/>
<feature type="compositionally biased region" description="Pro residues" evidence="1">
    <location>
        <begin position="279"/>
        <end position="299"/>
    </location>
</feature>
<dbReference type="PANTHER" id="PTHR28027">
    <property type="entry name" value="TRANSCRIPTIONAL REGULATOR MIT1"/>
    <property type="match status" value="1"/>
</dbReference>
<feature type="compositionally biased region" description="Polar residues" evidence="1">
    <location>
        <begin position="408"/>
        <end position="427"/>
    </location>
</feature>
<dbReference type="STRING" id="5098.A0A507QK86"/>
<protein>
    <recommendedName>
        <fullName evidence="4">cAMP-independent regulatory protein pac2</fullName>
    </recommendedName>
</protein>
<dbReference type="Pfam" id="PF09729">
    <property type="entry name" value="Gti1_Pac2"/>
    <property type="match status" value="1"/>
</dbReference>
<organism evidence="2 3">
    <name type="scientific">Monascus purpureus</name>
    <name type="common">Red mold</name>
    <name type="synonym">Monascus anka</name>
    <dbReference type="NCBI Taxonomy" id="5098"/>
    <lineage>
        <taxon>Eukaryota</taxon>
        <taxon>Fungi</taxon>
        <taxon>Dikarya</taxon>
        <taxon>Ascomycota</taxon>
        <taxon>Pezizomycotina</taxon>
        <taxon>Eurotiomycetes</taxon>
        <taxon>Eurotiomycetidae</taxon>
        <taxon>Eurotiales</taxon>
        <taxon>Aspergillaceae</taxon>
        <taxon>Monascus</taxon>
    </lineage>
</organism>
<dbReference type="PANTHER" id="PTHR28027:SF1">
    <property type="entry name" value="CAMP INDEPENDENT REGULATORY PROTEIN (AFU_ORTHOLOGUE AFUA_3G09640)"/>
    <property type="match status" value="1"/>
</dbReference>
<feature type="compositionally biased region" description="Basic and acidic residues" evidence="1">
    <location>
        <begin position="105"/>
        <end position="128"/>
    </location>
</feature>
<dbReference type="GO" id="GO:0003677">
    <property type="term" value="F:DNA binding"/>
    <property type="evidence" value="ECO:0007669"/>
    <property type="project" value="TreeGrafter"/>
</dbReference>
<feature type="region of interest" description="Disordered" evidence="1">
    <location>
        <begin position="81"/>
        <end position="128"/>
    </location>
</feature>
<proteinExistence type="predicted"/>
<name>A0A507QK86_MONPU</name>
<comment type="caution">
    <text evidence="2">The sequence shown here is derived from an EMBL/GenBank/DDBJ whole genome shotgun (WGS) entry which is preliminary data.</text>
</comment>
<sequence>METYHGHVRTPADAIILFEACRIGLLPRVQRRLSEKERQSIRSGSVFVWDEREAGMRRWTDGKSWSASRVSGSFLTYREMEGKRGGNGVSQSSVSRAGKTPESTRGSDDGRGDGGDEGPDGYRYKPDGLMKQSFSITTSAGQHLHLIGYYSRSHPSAANLQQPSTDPALRHVRPQKGLYPESTVNDQQNLPVVTRGPMAGATYSITPHPMTAYPRSGATHPQSYPGPYGWPPTPMATPPTVTVPYPSYLPPLTAASGQVAYGQHPHHHQHHQQQQQQQQPPPPPPAPLPPSSAALPPPAQSGIPSAYDRPPPQAETTLAPPLQPSTAPAPALPVFASRSPHISEYHDPHPRSPQTYVNDHRLASPRTSTTVPPPNGTAPALYSPHSLKPVSTHAPPPPSLAKPVEIPVSTSAAGPTTTVPSIGSLMNTPQSAHPPPPPASLPPSTTAPMPLEAPRFGTLPRTGGSPLATSRTTDGPKDIPSEKIGFGGEDMRALRQLDRVFI</sequence>
<evidence type="ECO:0008006" key="4">
    <source>
        <dbReference type="Google" id="ProtNLM"/>
    </source>
</evidence>
<dbReference type="AlphaFoldDB" id="A0A507QK86"/>